<dbReference type="Pfam" id="PF08447">
    <property type="entry name" value="PAS_3"/>
    <property type="match status" value="1"/>
</dbReference>
<keyword evidence="4" id="KW-0808">Transferase</keyword>
<proteinExistence type="predicted"/>
<comment type="catalytic activity">
    <reaction evidence="1">
        <text>ATP + protein L-histidine = ADP + protein N-phospho-L-histidine.</text>
        <dbReference type="EC" id="2.7.13.3"/>
    </reaction>
</comment>
<dbReference type="Gene3D" id="1.10.260.40">
    <property type="entry name" value="lambda repressor-like DNA-binding domains"/>
    <property type="match status" value="1"/>
</dbReference>
<evidence type="ECO:0000313" key="7">
    <source>
        <dbReference type="EMBL" id="KAB1080660.1"/>
    </source>
</evidence>
<gene>
    <name evidence="7" type="ORF">F6X53_05655</name>
</gene>
<keyword evidence="5" id="KW-0418">Kinase</keyword>
<organism evidence="7 8">
    <name type="scientific">Methylobacterium soli</name>
    <dbReference type="NCBI Taxonomy" id="553447"/>
    <lineage>
        <taxon>Bacteria</taxon>
        <taxon>Pseudomonadati</taxon>
        <taxon>Pseudomonadota</taxon>
        <taxon>Alphaproteobacteria</taxon>
        <taxon>Hyphomicrobiales</taxon>
        <taxon>Methylobacteriaceae</taxon>
        <taxon>Methylobacterium</taxon>
    </lineage>
</organism>
<dbReference type="InterPro" id="IPR001387">
    <property type="entry name" value="Cro/C1-type_HTH"/>
</dbReference>
<dbReference type="GO" id="GO:0003677">
    <property type="term" value="F:DNA binding"/>
    <property type="evidence" value="ECO:0007669"/>
    <property type="project" value="InterPro"/>
</dbReference>
<evidence type="ECO:0000256" key="3">
    <source>
        <dbReference type="ARBA" id="ARBA00022553"/>
    </source>
</evidence>
<dbReference type="Pfam" id="PF01381">
    <property type="entry name" value="HTH_3"/>
    <property type="match status" value="1"/>
</dbReference>
<feature type="domain" description="HTH cro/C1-type" evidence="6">
    <location>
        <begin position="275"/>
        <end position="307"/>
    </location>
</feature>
<evidence type="ECO:0000256" key="2">
    <source>
        <dbReference type="ARBA" id="ARBA00012438"/>
    </source>
</evidence>
<dbReference type="EC" id="2.7.13.3" evidence="2"/>
<dbReference type="PROSITE" id="PS50943">
    <property type="entry name" value="HTH_CROC1"/>
    <property type="match status" value="1"/>
</dbReference>
<keyword evidence="3" id="KW-0597">Phosphoprotein</keyword>
<dbReference type="EMBL" id="VZZK01000004">
    <property type="protein sequence ID" value="KAB1080660.1"/>
    <property type="molecule type" value="Genomic_DNA"/>
</dbReference>
<dbReference type="Proteomes" id="UP000474159">
    <property type="component" value="Unassembled WGS sequence"/>
</dbReference>
<dbReference type="AlphaFoldDB" id="A0A6L3T1Z3"/>
<dbReference type="InterPro" id="IPR013655">
    <property type="entry name" value="PAS_fold_3"/>
</dbReference>
<dbReference type="GO" id="GO:0004673">
    <property type="term" value="F:protein histidine kinase activity"/>
    <property type="evidence" value="ECO:0007669"/>
    <property type="project" value="UniProtKB-EC"/>
</dbReference>
<dbReference type="InterPro" id="IPR035965">
    <property type="entry name" value="PAS-like_dom_sf"/>
</dbReference>
<reference evidence="7 8" key="1">
    <citation type="submission" date="2019-09" db="EMBL/GenBank/DDBJ databases">
        <title>YIM 48816 draft genome.</title>
        <authorList>
            <person name="Jiang L."/>
        </authorList>
    </citation>
    <scope>NUCLEOTIDE SEQUENCE [LARGE SCALE GENOMIC DNA]</scope>
    <source>
        <strain evidence="7 8">YIM 48816</strain>
    </source>
</reference>
<dbReference type="OrthoDB" id="3782725at2"/>
<evidence type="ECO:0000256" key="4">
    <source>
        <dbReference type="ARBA" id="ARBA00022679"/>
    </source>
</evidence>
<keyword evidence="8" id="KW-1185">Reference proteome</keyword>
<dbReference type="InterPro" id="IPR001610">
    <property type="entry name" value="PAC"/>
</dbReference>
<sequence>MNLQPDFGQRDFSSRGFLRLLETFRLTGNWGWTFGTNEHVWSPGFYRLLGLEPGAVRPSYDLFVALMHPEDRYRIQTAEQVTAGGLLQECNVRVIRPDGSIRVLWSRGEVLVTPEGRPRAASGVILDVTDRELLARARDIERRWRLAVFEQTRLIQFTSQASGAPLVPTELCTLTGLPREEIEADHFATVAQQEREASRSQITEQLMAGQPIHVRTLTRLKDQPPERFHGIGVPIRDRSAAILEWAIITYPAGGPCAISDLAREGLEQAVQGHHLRAARALLDWSMLELATASGLSFSTIRRLEDGEEKRASRSRHTAIAALRTAGIRFMFLDDNTIAVARR</sequence>
<dbReference type="SUPFAM" id="SSF55785">
    <property type="entry name" value="PYP-like sensor domain (PAS domain)"/>
    <property type="match status" value="1"/>
</dbReference>
<evidence type="ECO:0000256" key="1">
    <source>
        <dbReference type="ARBA" id="ARBA00000085"/>
    </source>
</evidence>
<protein>
    <recommendedName>
        <fullName evidence="2">histidine kinase</fullName>
        <ecNumber evidence="2">2.7.13.3</ecNumber>
    </recommendedName>
</protein>
<evidence type="ECO:0000256" key="5">
    <source>
        <dbReference type="ARBA" id="ARBA00022777"/>
    </source>
</evidence>
<dbReference type="SUPFAM" id="SSF47413">
    <property type="entry name" value="lambda repressor-like DNA-binding domains"/>
    <property type="match status" value="1"/>
</dbReference>
<comment type="caution">
    <text evidence="7">The sequence shown here is derived from an EMBL/GenBank/DDBJ whole genome shotgun (WGS) entry which is preliminary data.</text>
</comment>
<evidence type="ECO:0000313" key="8">
    <source>
        <dbReference type="Proteomes" id="UP000474159"/>
    </source>
</evidence>
<evidence type="ECO:0000259" key="6">
    <source>
        <dbReference type="PROSITE" id="PS50943"/>
    </source>
</evidence>
<dbReference type="Gene3D" id="2.10.70.100">
    <property type="match status" value="1"/>
</dbReference>
<dbReference type="RefSeq" id="WP_150998039.1">
    <property type="nucleotide sequence ID" value="NZ_BPQY01000175.1"/>
</dbReference>
<dbReference type="PANTHER" id="PTHR43304">
    <property type="entry name" value="PHYTOCHROME-LIKE PROTEIN CPH1"/>
    <property type="match status" value="1"/>
</dbReference>
<name>A0A6L3T1Z3_9HYPH</name>
<dbReference type="InterPro" id="IPR010982">
    <property type="entry name" value="Lambda_DNA-bd_dom_sf"/>
</dbReference>
<dbReference type="PANTHER" id="PTHR43304:SF1">
    <property type="entry name" value="PAC DOMAIN-CONTAINING PROTEIN"/>
    <property type="match status" value="1"/>
</dbReference>
<dbReference type="Gene3D" id="3.30.450.20">
    <property type="entry name" value="PAS domain"/>
    <property type="match status" value="1"/>
</dbReference>
<accession>A0A6L3T1Z3</accession>
<dbReference type="SMART" id="SM00086">
    <property type="entry name" value="PAC"/>
    <property type="match status" value="1"/>
</dbReference>
<dbReference type="InterPro" id="IPR052162">
    <property type="entry name" value="Sensor_kinase/Photoreceptor"/>
</dbReference>
<dbReference type="CDD" id="cd00093">
    <property type="entry name" value="HTH_XRE"/>
    <property type="match status" value="1"/>
</dbReference>